<gene>
    <name evidence="10" type="ORF">AC529_18280</name>
</gene>
<dbReference type="Gene3D" id="1.10.3720.10">
    <property type="entry name" value="MetI-like"/>
    <property type="match status" value="1"/>
</dbReference>
<dbReference type="GO" id="GO:0071916">
    <property type="term" value="F:dipeptide transmembrane transporter activity"/>
    <property type="evidence" value="ECO:0007669"/>
    <property type="project" value="TreeGrafter"/>
</dbReference>
<accession>A0A147KDG9</accession>
<dbReference type="GO" id="GO:0005886">
    <property type="term" value="C:plasma membrane"/>
    <property type="evidence" value="ECO:0007669"/>
    <property type="project" value="UniProtKB-SubCell"/>
</dbReference>
<evidence type="ECO:0000256" key="4">
    <source>
        <dbReference type="ARBA" id="ARBA00022692"/>
    </source>
</evidence>
<feature type="transmembrane region" description="Helical" evidence="7">
    <location>
        <begin position="278"/>
        <end position="297"/>
    </location>
</feature>
<keyword evidence="5 7" id="KW-1133">Transmembrane helix</keyword>
<dbReference type="SUPFAM" id="SSF161098">
    <property type="entry name" value="MetI-like"/>
    <property type="match status" value="1"/>
</dbReference>
<evidence type="ECO:0000256" key="2">
    <source>
        <dbReference type="ARBA" id="ARBA00022448"/>
    </source>
</evidence>
<keyword evidence="11" id="KW-1185">Reference proteome</keyword>
<feature type="transmembrane region" description="Helical" evidence="7">
    <location>
        <begin position="219"/>
        <end position="241"/>
    </location>
</feature>
<feature type="transmembrane region" description="Helical" evidence="7">
    <location>
        <begin position="100"/>
        <end position="125"/>
    </location>
</feature>
<feature type="domain" description="ABC transmembrane type-1" evidence="9">
    <location>
        <begin position="98"/>
        <end position="290"/>
    </location>
</feature>
<evidence type="ECO:0000313" key="10">
    <source>
        <dbReference type="EMBL" id="KUP95320.1"/>
    </source>
</evidence>
<keyword evidence="2 7" id="KW-0813">Transport</keyword>
<proteinExistence type="inferred from homology"/>
<evidence type="ECO:0000256" key="8">
    <source>
        <dbReference type="SAM" id="MobiDB-lite"/>
    </source>
</evidence>
<evidence type="ECO:0000256" key="7">
    <source>
        <dbReference type="RuleBase" id="RU363032"/>
    </source>
</evidence>
<protein>
    <submittedName>
        <fullName evidence="10">Peptide ABC transporter permease</fullName>
    </submittedName>
</protein>
<reference evidence="11" key="1">
    <citation type="journal article" date="2017" name="Acta Aliment.">
        <title>Plant polysaccharide degrading enzyme system of Thermpbifida cellulosilytica TB100 revealed by de novo genome project data.</title>
        <authorList>
            <person name="Toth A."/>
            <person name="Baka E."/>
            <person name="Luzics S."/>
            <person name="Bata-Vidacs I."/>
            <person name="Nagy I."/>
            <person name="Balint B."/>
            <person name="Herceg R."/>
            <person name="Olasz F."/>
            <person name="Wilk T."/>
            <person name="Nagy T."/>
            <person name="Kriszt B."/>
            <person name="Nagy I."/>
            <person name="Kukolya J."/>
        </authorList>
    </citation>
    <scope>NUCLEOTIDE SEQUENCE [LARGE SCALE GENOMIC DNA]</scope>
    <source>
        <strain evidence="11">TB100</strain>
    </source>
</reference>
<dbReference type="EMBL" id="LGEM01000133">
    <property type="protein sequence ID" value="KUP95320.1"/>
    <property type="molecule type" value="Genomic_DNA"/>
</dbReference>
<evidence type="ECO:0000313" key="11">
    <source>
        <dbReference type="Proteomes" id="UP000074382"/>
    </source>
</evidence>
<comment type="subcellular location">
    <subcellularLocation>
        <location evidence="1 7">Cell membrane</location>
        <topology evidence="1 7">Multi-pass membrane protein</topology>
    </subcellularLocation>
</comment>
<evidence type="ECO:0000256" key="3">
    <source>
        <dbReference type="ARBA" id="ARBA00022475"/>
    </source>
</evidence>
<dbReference type="Pfam" id="PF00528">
    <property type="entry name" value="BPD_transp_1"/>
    <property type="match status" value="1"/>
</dbReference>
<dbReference type="STRING" id="665004.AC529_18280"/>
<comment type="caution">
    <text evidence="10">The sequence shown here is derived from an EMBL/GenBank/DDBJ whole genome shotgun (WGS) entry which is preliminary data.</text>
</comment>
<dbReference type="InterPro" id="IPR050366">
    <property type="entry name" value="BP-dependent_transpt_permease"/>
</dbReference>
<keyword evidence="3" id="KW-1003">Cell membrane</keyword>
<name>A0A147KDG9_THECS</name>
<keyword evidence="4 7" id="KW-0812">Transmembrane</keyword>
<dbReference type="CDD" id="cd06261">
    <property type="entry name" value="TM_PBP2"/>
    <property type="match status" value="1"/>
</dbReference>
<evidence type="ECO:0000256" key="1">
    <source>
        <dbReference type="ARBA" id="ARBA00004651"/>
    </source>
</evidence>
<dbReference type="PANTHER" id="PTHR43386:SF1">
    <property type="entry name" value="D,D-DIPEPTIDE TRANSPORT SYSTEM PERMEASE PROTEIN DDPC-RELATED"/>
    <property type="match status" value="1"/>
</dbReference>
<evidence type="ECO:0000256" key="6">
    <source>
        <dbReference type="ARBA" id="ARBA00023136"/>
    </source>
</evidence>
<dbReference type="OrthoDB" id="6637947at2"/>
<feature type="region of interest" description="Disordered" evidence="8">
    <location>
        <begin position="1"/>
        <end position="22"/>
    </location>
</feature>
<dbReference type="PROSITE" id="PS50928">
    <property type="entry name" value="ABC_TM1"/>
    <property type="match status" value="1"/>
</dbReference>
<evidence type="ECO:0000256" key="5">
    <source>
        <dbReference type="ARBA" id="ARBA00022989"/>
    </source>
</evidence>
<organism evidence="10 11">
    <name type="scientific">Thermobifida cellulosilytica TB100</name>
    <dbReference type="NCBI Taxonomy" id="665004"/>
    <lineage>
        <taxon>Bacteria</taxon>
        <taxon>Bacillati</taxon>
        <taxon>Actinomycetota</taxon>
        <taxon>Actinomycetes</taxon>
        <taxon>Streptosporangiales</taxon>
        <taxon>Nocardiopsidaceae</taxon>
        <taxon>Thermobifida</taxon>
    </lineage>
</organism>
<evidence type="ECO:0000259" key="9">
    <source>
        <dbReference type="PROSITE" id="PS50928"/>
    </source>
</evidence>
<dbReference type="InterPro" id="IPR035906">
    <property type="entry name" value="MetI-like_sf"/>
</dbReference>
<feature type="compositionally biased region" description="Low complexity" evidence="8">
    <location>
        <begin position="10"/>
        <end position="22"/>
    </location>
</feature>
<dbReference type="InterPro" id="IPR000515">
    <property type="entry name" value="MetI-like"/>
</dbReference>
<dbReference type="PANTHER" id="PTHR43386">
    <property type="entry name" value="OLIGOPEPTIDE TRANSPORT SYSTEM PERMEASE PROTEIN APPC"/>
    <property type="match status" value="1"/>
</dbReference>
<keyword evidence="6 7" id="KW-0472">Membrane</keyword>
<dbReference type="AlphaFoldDB" id="A0A147KDG9"/>
<feature type="transmembrane region" description="Helical" evidence="7">
    <location>
        <begin position="137"/>
        <end position="157"/>
    </location>
</feature>
<sequence length="304" mass="32774">MTAAQPLPDPTTAAEEPAAATPEAPQREALYFALRNPKLIVGLSIVLLFLLVGLVVPPLLEHGPNERYAPPLLPPSGEHWFGTTQFGQDLFTQFAYGIRATFLVGLLGGGIAAVIGMTIGFVAGYKGGWVDEVLNMLTNVVLVLPTLAVLFIIAAYVDSYSVTTQSFFIGMTSWPWAARAVRSQALSLSSRDFVDLARLSGVRTWKIIVRDIAPNMSSYLFMTFILLFGGAVLAAAGLDFVGLGPSDGMSLGLIMHQAVKWGALQLGVWWWFVPPGLGITAIVGAMYIMNVGLDEVFNPKLREM</sequence>
<comment type="similarity">
    <text evidence="7">Belongs to the binding-protein-dependent transport system permease family.</text>
</comment>
<dbReference type="RefSeq" id="WP_068752945.1">
    <property type="nucleotide sequence ID" value="NZ_KQ950180.1"/>
</dbReference>
<feature type="transmembrane region" description="Helical" evidence="7">
    <location>
        <begin position="39"/>
        <end position="60"/>
    </location>
</feature>
<dbReference type="Proteomes" id="UP000074382">
    <property type="component" value="Unassembled WGS sequence"/>
</dbReference>
<dbReference type="PATRIC" id="fig|665004.4.peg.88"/>